<gene>
    <name evidence="6" type="ORF">GCM10009111_10710</name>
</gene>
<dbReference type="Gene3D" id="2.40.50.100">
    <property type="match status" value="1"/>
</dbReference>
<dbReference type="PANTHER" id="PTHR30469:SF12">
    <property type="entry name" value="MULTIDRUG RESISTANCE PROTEIN MDTA"/>
    <property type="match status" value="1"/>
</dbReference>
<feature type="domain" description="Multidrug resistance protein MdtA-like barrel-sandwich hybrid" evidence="5">
    <location>
        <begin position="71"/>
        <end position="208"/>
    </location>
</feature>
<feature type="region of interest" description="Disordered" evidence="3">
    <location>
        <begin position="379"/>
        <end position="407"/>
    </location>
</feature>
<evidence type="ECO:0000256" key="3">
    <source>
        <dbReference type="SAM" id="MobiDB-lite"/>
    </source>
</evidence>
<dbReference type="Gene3D" id="2.40.420.20">
    <property type="match status" value="1"/>
</dbReference>
<feature type="compositionally biased region" description="Polar residues" evidence="3">
    <location>
        <begin position="394"/>
        <end position="407"/>
    </location>
</feature>
<evidence type="ECO:0000256" key="1">
    <source>
        <dbReference type="ARBA" id="ARBA00009477"/>
    </source>
</evidence>
<keyword evidence="4" id="KW-1133">Transmembrane helix</keyword>
<dbReference type="EMBL" id="BAAAFA010000003">
    <property type="protein sequence ID" value="GAA0814192.1"/>
    <property type="molecule type" value="Genomic_DNA"/>
</dbReference>
<dbReference type="InterPro" id="IPR006143">
    <property type="entry name" value="RND_pump_MFP"/>
</dbReference>
<protein>
    <submittedName>
        <fullName evidence="6">Efflux RND transporter periplasmic adaptor subunit</fullName>
    </submittedName>
</protein>
<dbReference type="NCBIfam" id="TIGR01730">
    <property type="entry name" value="RND_mfp"/>
    <property type="match status" value="1"/>
</dbReference>
<sequence>MATKKQIIIPILVLAAGIAAMAGFASLKKPPEEKEKVDNTPIVAVESIVVAPMTMEVPSHGIVTPKYETKLVAQVTGEIVELSPAFVRGGFVKKDQLLARIDPSDYHAALIDAQATMATARAALETEVAQGKVAEREWKQITDSSPTELSLRKPQLAQELARVKAAQASVLRAERNLERTEIRAPFDAMIDNRAIGLGSFVSMGTQLGKVSGTATAEIRLPVADNQLQFLTNEGANATVNLVGVYAGQSTEWQAKIARGEGVIDDTSRMSYLVAEVKDPYQLKSKTSAGVPLRFGSYVNALIQGNQVSQASSIPRYLVVNGKVALLDSDSKLHYAAIDIIREEGRNVIVANGLANGDQLIVSALDYPVDGMKLALASDEVTPTATPDDIDSEQAGESQVANNNKAGE</sequence>
<dbReference type="Proteomes" id="UP001500021">
    <property type="component" value="Unassembled WGS sequence"/>
</dbReference>
<comment type="caution">
    <text evidence="6">The sequence shown here is derived from an EMBL/GenBank/DDBJ whole genome shotgun (WGS) entry which is preliminary data.</text>
</comment>
<comment type="similarity">
    <text evidence="1">Belongs to the membrane fusion protein (MFP) (TC 8.A.1) family.</text>
</comment>
<keyword evidence="2" id="KW-0175">Coiled coil</keyword>
<keyword evidence="7" id="KW-1185">Reference proteome</keyword>
<evidence type="ECO:0000313" key="7">
    <source>
        <dbReference type="Proteomes" id="UP001500021"/>
    </source>
</evidence>
<evidence type="ECO:0000259" key="5">
    <source>
        <dbReference type="Pfam" id="PF25917"/>
    </source>
</evidence>
<dbReference type="PANTHER" id="PTHR30469">
    <property type="entry name" value="MULTIDRUG RESISTANCE PROTEIN MDTA"/>
    <property type="match status" value="1"/>
</dbReference>
<evidence type="ECO:0000256" key="4">
    <source>
        <dbReference type="SAM" id="Phobius"/>
    </source>
</evidence>
<dbReference type="Pfam" id="PF25917">
    <property type="entry name" value="BSH_RND"/>
    <property type="match status" value="1"/>
</dbReference>
<dbReference type="Gene3D" id="1.10.287.470">
    <property type="entry name" value="Helix hairpin bin"/>
    <property type="match status" value="1"/>
</dbReference>
<evidence type="ECO:0000313" key="6">
    <source>
        <dbReference type="EMBL" id="GAA0814192.1"/>
    </source>
</evidence>
<name>A0ABN1L4V7_9GAMM</name>
<reference evidence="6 7" key="1">
    <citation type="journal article" date="2019" name="Int. J. Syst. Evol. Microbiol.">
        <title>The Global Catalogue of Microorganisms (GCM) 10K type strain sequencing project: providing services to taxonomists for standard genome sequencing and annotation.</title>
        <authorList>
            <consortium name="The Broad Institute Genomics Platform"/>
            <consortium name="The Broad Institute Genome Sequencing Center for Infectious Disease"/>
            <person name="Wu L."/>
            <person name="Ma J."/>
        </authorList>
    </citation>
    <scope>NUCLEOTIDE SEQUENCE [LARGE SCALE GENOMIC DNA]</scope>
    <source>
        <strain evidence="6 7">JCM 15608</strain>
    </source>
</reference>
<organism evidence="6 7">
    <name type="scientific">Colwellia asteriadis</name>
    <dbReference type="NCBI Taxonomy" id="517723"/>
    <lineage>
        <taxon>Bacteria</taxon>
        <taxon>Pseudomonadati</taxon>
        <taxon>Pseudomonadota</taxon>
        <taxon>Gammaproteobacteria</taxon>
        <taxon>Alteromonadales</taxon>
        <taxon>Colwelliaceae</taxon>
        <taxon>Colwellia</taxon>
    </lineage>
</organism>
<keyword evidence="4" id="KW-0812">Transmembrane</keyword>
<proteinExistence type="inferred from homology"/>
<feature type="coiled-coil region" evidence="2">
    <location>
        <begin position="156"/>
        <end position="183"/>
    </location>
</feature>
<keyword evidence="4" id="KW-0472">Membrane</keyword>
<dbReference type="SUPFAM" id="SSF111369">
    <property type="entry name" value="HlyD-like secretion proteins"/>
    <property type="match status" value="1"/>
</dbReference>
<dbReference type="Gene3D" id="2.40.30.170">
    <property type="match status" value="1"/>
</dbReference>
<dbReference type="RefSeq" id="WP_343815889.1">
    <property type="nucleotide sequence ID" value="NZ_BAAAFA010000003.1"/>
</dbReference>
<accession>A0ABN1L4V7</accession>
<evidence type="ECO:0000256" key="2">
    <source>
        <dbReference type="SAM" id="Coils"/>
    </source>
</evidence>
<feature type="transmembrane region" description="Helical" evidence="4">
    <location>
        <begin position="7"/>
        <end position="27"/>
    </location>
</feature>
<dbReference type="InterPro" id="IPR058625">
    <property type="entry name" value="MdtA-like_BSH"/>
</dbReference>